<proteinExistence type="predicted"/>
<dbReference type="InterPro" id="IPR000792">
    <property type="entry name" value="Tscrpt_reg_LuxR_C"/>
</dbReference>
<dbReference type="Pfam" id="PF00072">
    <property type="entry name" value="Response_reg"/>
    <property type="match status" value="1"/>
</dbReference>
<evidence type="ECO:0000256" key="4">
    <source>
        <dbReference type="ARBA" id="ARBA00023163"/>
    </source>
</evidence>
<dbReference type="PANTHER" id="PTHR43214">
    <property type="entry name" value="TWO-COMPONENT RESPONSE REGULATOR"/>
    <property type="match status" value="1"/>
</dbReference>
<keyword evidence="4" id="KW-0804">Transcription</keyword>
<gene>
    <name evidence="8" type="ORF">OO014_01900</name>
</gene>
<dbReference type="CDD" id="cd06170">
    <property type="entry name" value="LuxR_C_like"/>
    <property type="match status" value="1"/>
</dbReference>
<feature type="domain" description="HTH luxR-type" evidence="6">
    <location>
        <begin position="146"/>
        <end position="211"/>
    </location>
</feature>
<dbReference type="SUPFAM" id="SSF52172">
    <property type="entry name" value="CheY-like"/>
    <property type="match status" value="1"/>
</dbReference>
<dbReference type="PANTHER" id="PTHR43214:SF24">
    <property type="entry name" value="TRANSCRIPTIONAL REGULATORY PROTEIN NARL-RELATED"/>
    <property type="match status" value="1"/>
</dbReference>
<feature type="modified residue" description="4-aspartylphosphate" evidence="5">
    <location>
        <position position="57"/>
    </location>
</feature>
<dbReference type="PROSITE" id="PS50043">
    <property type="entry name" value="HTH_LUXR_2"/>
    <property type="match status" value="1"/>
</dbReference>
<dbReference type="Gene3D" id="3.40.50.2300">
    <property type="match status" value="1"/>
</dbReference>
<dbReference type="InterPro" id="IPR011006">
    <property type="entry name" value="CheY-like_superfamily"/>
</dbReference>
<keyword evidence="2" id="KW-0805">Transcription regulation</keyword>
<evidence type="ECO:0000313" key="9">
    <source>
        <dbReference type="Proteomes" id="UP001150259"/>
    </source>
</evidence>
<evidence type="ECO:0000256" key="1">
    <source>
        <dbReference type="ARBA" id="ARBA00022553"/>
    </source>
</evidence>
<evidence type="ECO:0000256" key="3">
    <source>
        <dbReference type="ARBA" id="ARBA00023125"/>
    </source>
</evidence>
<reference evidence="8 9" key="1">
    <citation type="submission" date="2022-11" db="EMBL/GenBank/DDBJ databases">
        <title>Anaerobic phenanthrene biodegradation by a DNRA strain PheN6.</title>
        <authorList>
            <person name="Zhang Z."/>
        </authorList>
    </citation>
    <scope>NUCLEOTIDE SEQUENCE [LARGE SCALE GENOMIC DNA]</scope>
    <source>
        <strain evidence="8 9">PheN6</strain>
    </source>
</reference>
<evidence type="ECO:0000259" key="6">
    <source>
        <dbReference type="PROSITE" id="PS50043"/>
    </source>
</evidence>
<accession>A0ABT5GCZ2</accession>
<dbReference type="Proteomes" id="UP001150259">
    <property type="component" value="Unassembled WGS sequence"/>
</dbReference>
<evidence type="ECO:0000256" key="2">
    <source>
        <dbReference type="ARBA" id="ARBA00023015"/>
    </source>
</evidence>
<organism evidence="8 9">
    <name type="scientific">Intrasporangium calvum</name>
    <dbReference type="NCBI Taxonomy" id="53358"/>
    <lineage>
        <taxon>Bacteria</taxon>
        <taxon>Bacillati</taxon>
        <taxon>Actinomycetota</taxon>
        <taxon>Actinomycetes</taxon>
        <taxon>Micrococcales</taxon>
        <taxon>Intrasporangiaceae</taxon>
        <taxon>Intrasporangium</taxon>
    </lineage>
</organism>
<dbReference type="PRINTS" id="PR00038">
    <property type="entry name" value="HTHLUXR"/>
</dbReference>
<dbReference type="RefSeq" id="WP_272460573.1">
    <property type="nucleotide sequence ID" value="NZ_JAPFQL010000004.1"/>
</dbReference>
<dbReference type="SMART" id="SM00421">
    <property type="entry name" value="HTH_LUXR"/>
    <property type="match status" value="1"/>
</dbReference>
<keyword evidence="9" id="KW-1185">Reference proteome</keyword>
<dbReference type="EMBL" id="JAPFQL010000004">
    <property type="protein sequence ID" value="MDC5695994.1"/>
    <property type="molecule type" value="Genomic_DNA"/>
</dbReference>
<dbReference type="InterPro" id="IPR001789">
    <property type="entry name" value="Sig_transdc_resp-reg_receiver"/>
</dbReference>
<dbReference type="InterPro" id="IPR058245">
    <property type="entry name" value="NreC/VraR/RcsB-like_REC"/>
</dbReference>
<dbReference type="InterPro" id="IPR016032">
    <property type="entry name" value="Sig_transdc_resp-reg_C-effctor"/>
</dbReference>
<protein>
    <submittedName>
        <fullName evidence="8">Response regulator transcription factor</fullName>
    </submittedName>
</protein>
<evidence type="ECO:0000256" key="5">
    <source>
        <dbReference type="PROSITE-ProRule" id="PRU00169"/>
    </source>
</evidence>
<dbReference type="SMART" id="SM00448">
    <property type="entry name" value="REC"/>
    <property type="match status" value="1"/>
</dbReference>
<evidence type="ECO:0000313" key="8">
    <source>
        <dbReference type="EMBL" id="MDC5695994.1"/>
    </source>
</evidence>
<evidence type="ECO:0000259" key="7">
    <source>
        <dbReference type="PROSITE" id="PS50110"/>
    </source>
</evidence>
<keyword evidence="1 5" id="KW-0597">Phosphoprotein</keyword>
<dbReference type="Pfam" id="PF00196">
    <property type="entry name" value="GerE"/>
    <property type="match status" value="1"/>
</dbReference>
<sequence>MRPIRVVVADDQPIIRDGFAAVLGAQVDLEVVGRAADGIDLVEMIESGPAPDIALVDIRMPRLDGIAATARISGRTKVLILTTFDLDEYVHDALVAGASGFLLKDVPADRLVEAVRLVAEGSLLLGPTITRRLVQEVATRRPPDPPDLGALGLTAREQQVFALLARGRSNREVADELFLAVETVKSHVSEVLRKLELRDRVQAVVYAYDSGLVPVEVDAATSTAPGRPVG</sequence>
<keyword evidence="3" id="KW-0238">DNA-binding</keyword>
<dbReference type="SUPFAM" id="SSF46894">
    <property type="entry name" value="C-terminal effector domain of the bipartite response regulators"/>
    <property type="match status" value="1"/>
</dbReference>
<dbReference type="InterPro" id="IPR039420">
    <property type="entry name" value="WalR-like"/>
</dbReference>
<name>A0ABT5GCZ2_9MICO</name>
<feature type="domain" description="Response regulatory" evidence="7">
    <location>
        <begin position="5"/>
        <end position="119"/>
    </location>
</feature>
<dbReference type="PROSITE" id="PS50110">
    <property type="entry name" value="RESPONSE_REGULATORY"/>
    <property type="match status" value="1"/>
</dbReference>
<dbReference type="CDD" id="cd17535">
    <property type="entry name" value="REC_NarL-like"/>
    <property type="match status" value="1"/>
</dbReference>
<comment type="caution">
    <text evidence="8">The sequence shown here is derived from an EMBL/GenBank/DDBJ whole genome shotgun (WGS) entry which is preliminary data.</text>
</comment>